<dbReference type="HOGENOM" id="CLU_097262_0_1_9"/>
<comment type="catalytic activity">
    <reaction evidence="11 14">
        <text>cytidine + H2O + H(+) = uridine + NH4(+)</text>
        <dbReference type="Rhea" id="RHEA:16069"/>
        <dbReference type="ChEBI" id="CHEBI:15377"/>
        <dbReference type="ChEBI" id="CHEBI:15378"/>
        <dbReference type="ChEBI" id="CHEBI:16704"/>
        <dbReference type="ChEBI" id="CHEBI:17562"/>
        <dbReference type="ChEBI" id="CHEBI:28938"/>
        <dbReference type="EC" id="3.5.4.5"/>
    </reaction>
</comment>
<evidence type="ECO:0000256" key="2">
    <source>
        <dbReference type="ARBA" id="ARBA00003949"/>
    </source>
</evidence>
<dbReference type="GO" id="GO:0072527">
    <property type="term" value="P:pyrimidine-containing compound metabolic process"/>
    <property type="evidence" value="ECO:0007669"/>
    <property type="project" value="UniProtKB-ARBA"/>
</dbReference>
<name>N9WGL6_9CLOT</name>
<comment type="caution">
    <text evidence="16">The sequence shown here is derived from an EMBL/GenBank/DDBJ whole genome shotgun (WGS) entry which is preliminary data.</text>
</comment>
<feature type="binding site" evidence="13">
    <location>
        <position position="53"/>
    </location>
    <ligand>
        <name>Zn(2+)</name>
        <dbReference type="ChEBI" id="CHEBI:29105"/>
        <note>catalytic</note>
    </ligand>
</feature>
<dbReference type="InterPro" id="IPR006262">
    <property type="entry name" value="Cyt_deam_tetra"/>
</dbReference>
<dbReference type="NCBIfam" id="NF004064">
    <property type="entry name" value="PRK05578.1"/>
    <property type="match status" value="1"/>
</dbReference>
<evidence type="ECO:0000256" key="1">
    <source>
        <dbReference type="ARBA" id="ARBA00001947"/>
    </source>
</evidence>
<evidence type="ECO:0000256" key="12">
    <source>
        <dbReference type="PIRSR" id="PIRSR606262-1"/>
    </source>
</evidence>
<dbReference type="GO" id="GO:0055086">
    <property type="term" value="P:nucleobase-containing small molecule metabolic process"/>
    <property type="evidence" value="ECO:0007669"/>
    <property type="project" value="UniProtKB-ARBA"/>
</dbReference>
<comment type="function">
    <text evidence="2 14">This enzyme scavenges exogenous and endogenous cytidine and 2'-deoxycytidine for UMP synthesis.</text>
</comment>
<dbReference type="EMBL" id="AGYT01000008">
    <property type="protein sequence ID" value="ENZ02196.1"/>
    <property type="molecule type" value="Genomic_DNA"/>
</dbReference>
<evidence type="ECO:0000256" key="5">
    <source>
        <dbReference type="ARBA" id="ARBA00018266"/>
    </source>
</evidence>
<dbReference type="InterPro" id="IPR002125">
    <property type="entry name" value="CMP_dCMP_dom"/>
</dbReference>
<evidence type="ECO:0000256" key="4">
    <source>
        <dbReference type="ARBA" id="ARBA00012783"/>
    </source>
</evidence>
<dbReference type="eggNOG" id="COG0295">
    <property type="taxonomic scope" value="Bacteria"/>
</dbReference>
<comment type="catalytic activity">
    <reaction evidence="10 14">
        <text>2'-deoxycytidine + H2O + H(+) = 2'-deoxyuridine + NH4(+)</text>
        <dbReference type="Rhea" id="RHEA:13433"/>
        <dbReference type="ChEBI" id="CHEBI:15377"/>
        <dbReference type="ChEBI" id="CHEBI:15378"/>
        <dbReference type="ChEBI" id="CHEBI:15698"/>
        <dbReference type="ChEBI" id="CHEBI:16450"/>
        <dbReference type="ChEBI" id="CHEBI:28938"/>
        <dbReference type="EC" id="3.5.4.5"/>
    </reaction>
</comment>
<comment type="similarity">
    <text evidence="3 14">Belongs to the cytidine and deoxycytidylate deaminase family.</text>
</comment>
<dbReference type="GO" id="GO:0004126">
    <property type="term" value="F:cytidine deaminase activity"/>
    <property type="evidence" value="ECO:0007669"/>
    <property type="project" value="UniProtKB-UniRule"/>
</dbReference>
<dbReference type="PANTHER" id="PTHR11644:SF2">
    <property type="entry name" value="CYTIDINE DEAMINASE"/>
    <property type="match status" value="1"/>
</dbReference>
<evidence type="ECO:0000256" key="3">
    <source>
        <dbReference type="ARBA" id="ARBA00006576"/>
    </source>
</evidence>
<dbReference type="SUPFAM" id="SSF53927">
    <property type="entry name" value="Cytidine deaminase-like"/>
    <property type="match status" value="1"/>
</dbReference>
<dbReference type="EC" id="3.5.4.5" evidence="4 14"/>
<evidence type="ECO:0000256" key="10">
    <source>
        <dbReference type="ARBA" id="ARBA00049252"/>
    </source>
</evidence>
<evidence type="ECO:0000256" key="8">
    <source>
        <dbReference type="ARBA" id="ARBA00022833"/>
    </source>
</evidence>
<dbReference type="NCBIfam" id="TIGR01354">
    <property type="entry name" value="cyt_deam_tetra"/>
    <property type="match status" value="1"/>
</dbReference>
<dbReference type="Pfam" id="PF00383">
    <property type="entry name" value="dCMP_cyt_deam_1"/>
    <property type="match status" value="1"/>
</dbReference>
<evidence type="ECO:0000313" key="16">
    <source>
        <dbReference type="EMBL" id="ENZ02196.1"/>
    </source>
</evidence>
<keyword evidence="17" id="KW-1185">Reference proteome</keyword>
<dbReference type="CDD" id="cd01283">
    <property type="entry name" value="cytidine_deaminase"/>
    <property type="match status" value="1"/>
</dbReference>
<accession>N9WGL6</accession>
<dbReference type="PROSITE" id="PS00903">
    <property type="entry name" value="CYT_DCMP_DEAMINASES_1"/>
    <property type="match status" value="1"/>
</dbReference>
<feature type="active site" description="Proton donor" evidence="12">
    <location>
        <position position="55"/>
    </location>
</feature>
<evidence type="ECO:0000259" key="15">
    <source>
        <dbReference type="PROSITE" id="PS51747"/>
    </source>
</evidence>
<dbReference type="Gene3D" id="3.40.140.10">
    <property type="entry name" value="Cytidine Deaminase, domain 2"/>
    <property type="match status" value="1"/>
</dbReference>
<evidence type="ECO:0000256" key="6">
    <source>
        <dbReference type="ARBA" id="ARBA00022723"/>
    </source>
</evidence>
<dbReference type="PATRIC" id="fig|999411.4.peg.1407"/>
<keyword evidence="6 13" id="KW-0479">Metal-binding</keyword>
<feature type="binding site" evidence="13">
    <location>
        <position position="89"/>
    </location>
    <ligand>
        <name>Zn(2+)</name>
        <dbReference type="ChEBI" id="CHEBI:29105"/>
        <note>catalytic</note>
    </ligand>
</feature>
<reference evidence="16 17" key="1">
    <citation type="submission" date="2013-01" db="EMBL/GenBank/DDBJ databases">
        <title>The Genome Sequence of Clostridium colicanis 209318.</title>
        <authorList>
            <consortium name="The Broad Institute Genome Sequencing Platform"/>
            <person name="Earl A."/>
            <person name="Ward D."/>
            <person name="Feldgarden M."/>
            <person name="Gevers D."/>
            <person name="Courvalin P."/>
            <person name="Lambert T."/>
            <person name="Walker B."/>
            <person name="Young S.K."/>
            <person name="Zeng Q."/>
            <person name="Gargeya S."/>
            <person name="Fitzgerald M."/>
            <person name="Haas B."/>
            <person name="Abouelleil A."/>
            <person name="Alvarado L."/>
            <person name="Arachchi H.M."/>
            <person name="Berlin A.M."/>
            <person name="Chapman S.B."/>
            <person name="Dewar J."/>
            <person name="Goldberg J."/>
            <person name="Griggs A."/>
            <person name="Gujja S."/>
            <person name="Hansen M."/>
            <person name="Howarth C."/>
            <person name="Imamovic A."/>
            <person name="Larimer J."/>
            <person name="McCowan C."/>
            <person name="Murphy C."/>
            <person name="Neiman D."/>
            <person name="Pearson M."/>
            <person name="Priest M."/>
            <person name="Roberts A."/>
            <person name="Saif S."/>
            <person name="Shea T."/>
            <person name="Sisk P."/>
            <person name="Sykes S."/>
            <person name="Wortman J."/>
            <person name="Nusbaum C."/>
            <person name="Birren B."/>
        </authorList>
    </citation>
    <scope>NUCLEOTIDE SEQUENCE [LARGE SCALE GENOMIC DNA]</scope>
    <source>
        <strain evidence="16 17">209318</strain>
    </source>
</reference>
<dbReference type="FunFam" id="3.40.140.10:FF:000008">
    <property type="entry name" value="Cytidine deaminase"/>
    <property type="match status" value="1"/>
</dbReference>
<keyword evidence="8 13" id="KW-0862">Zinc</keyword>
<evidence type="ECO:0000256" key="11">
    <source>
        <dbReference type="ARBA" id="ARBA00049558"/>
    </source>
</evidence>
<evidence type="ECO:0000256" key="13">
    <source>
        <dbReference type="PIRSR" id="PIRSR606262-3"/>
    </source>
</evidence>
<protein>
    <recommendedName>
        <fullName evidence="5 14">Cytidine deaminase</fullName>
        <ecNumber evidence="4 14">3.5.4.5</ecNumber>
    </recommendedName>
    <alternativeName>
        <fullName evidence="9 14">Cytidine aminohydrolase</fullName>
    </alternativeName>
</protein>
<dbReference type="RefSeq" id="WP_002597932.1">
    <property type="nucleotide sequence ID" value="NZ_KB850956.1"/>
</dbReference>
<keyword evidence="7 14" id="KW-0378">Hydrolase</keyword>
<proteinExistence type="inferred from homology"/>
<sequence>MKEKILIKEAIKARENAYCPYSNFKVGAAVLFEDDEIYTGCNVENASFGATMCAERTAIFTAVSKGNTKLKAIALIGDLNGYTYPCGMCRQVMSEFAENGDIKVYIVKNETDYLVKTLDELMPGSFTRKDLE</sequence>
<evidence type="ECO:0000313" key="17">
    <source>
        <dbReference type="Proteomes" id="UP000013097"/>
    </source>
</evidence>
<dbReference type="AlphaFoldDB" id="N9WGL6"/>
<evidence type="ECO:0000256" key="7">
    <source>
        <dbReference type="ARBA" id="ARBA00022801"/>
    </source>
</evidence>
<dbReference type="GO" id="GO:0005829">
    <property type="term" value="C:cytosol"/>
    <property type="evidence" value="ECO:0007669"/>
    <property type="project" value="TreeGrafter"/>
</dbReference>
<dbReference type="PROSITE" id="PS51747">
    <property type="entry name" value="CYT_DCMP_DEAMINASES_2"/>
    <property type="match status" value="1"/>
</dbReference>
<dbReference type="Proteomes" id="UP000013097">
    <property type="component" value="Unassembled WGS sequence"/>
</dbReference>
<dbReference type="GO" id="GO:0042802">
    <property type="term" value="F:identical protein binding"/>
    <property type="evidence" value="ECO:0007669"/>
    <property type="project" value="UniProtKB-ARBA"/>
</dbReference>
<comment type="cofactor">
    <cofactor evidence="1 13 14">
        <name>Zn(2+)</name>
        <dbReference type="ChEBI" id="CHEBI:29105"/>
    </cofactor>
</comment>
<evidence type="ECO:0000256" key="14">
    <source>
        <dbReference type="RuleBase" id="RU364006"/>
    </source>
</evidence>
<dbReference type="InterPro" id="IPR016193">
    <property type="entry name" value="Cytidine_deaminase-like"/>
</dbReference>
<dbReference type="PANTHER" id="PTHR11644">
    <property type="entry name" value="CYTIDINE DEAMINASE"/>
    <property type="match status" value="1"/>
</dbReference>
<evidence type="ECO:0000256" key="9">
    <source>
        <dbReference type="ARBA" id="ARBA00032005"/>
    </source>
</evidence>
<gene>
    <name evidence="16" type="ORF">HMPREF1092_01431</name>
</gene>
<dbReference type="InterPro" id="IPR016192">
    <property type="entry name" value="APOBEC/CMP_deaminase_Zn-bd"/>
</dbReference>
<organism evidence="16 17">
    <name type="scientific">Clostridium thermobutyricum</name>
    <dbReference type="NCBI Taxonomy" id="29372"/>
    <lineage>
        <taxon>Bacteria</taxon>
        <taxon>Bacillati</taxon>
        <taxon>Bacillota</taxon>
        <taxon>Clostridia</taxon>
        <taxon>Eubacteriales</taxon>
        <taxon>Clostridiaceae</taxon>
        <taxon>Clostridium</taxon>
    </lineage>
</organism>
<feature type="binding site" evidence="13">
    <location>
        <position position="86"/>
    </location>
    <ligand>
        <name>Zn(2+)</name>
        <dbReference type="ChEBI" id="CHEBI:29105"/>
        <note>catalytic</note>
    </ligand>
</feature>
<dbReference type="GO" id="GO:0008270">
    <property type="term" value="F:zinc ion binding"/>
    <property type="evidence" value="ECO:0007669"/>
    <property type="project" value="UniProtKB-UniRule"/>
</dbReference>
<dbReference type="InterPro" id="IPR050202">
    <property type="entry name" value="Cyt/Deoxycyt_deaminase"/>
</dbReference>
<feature type="domain" description="CMP/dCMP-type deaminase" evidence="15">
    <location>
        <begin position="1"/>
        <end position="129"/>
    </location>
</feature>